<gene>
    <name evidence="1" type="ORF">EYS08_03920</name>
</gene>
<dbReference type="Proteomes" id="UP000291819">
    <property type="component" value="Unassembled WGS sequence"/>
</dbReference>
<dbReference type="OrthoDB" id="1374948at2"/>
<dbReference type="RefSeq" id="WP_131028537.1">
    <property type="nucleotide sequence ID" value="NZ_SIXF01000002.1"/>
</dbReference>
<accession>A0A4Q9HGR7</accession>
<reference evidence="1 2" key="1">
    <citation type="submission" date="2019-02" db="EMBL/GenBank/DDBJ databases">
        <title>Pedobacter kyonggii whole genome sequence analysis.</title>
        <authorList>
            <person name="Dahal R.H."/>
        </authorList>
    </citation>
    <scope>NUCLEOTIDE SEQUENCE [LARGE SCALE GENOMIC DNA]</scope>
    <source>
        <strain evidence="1 2">K-4-11-1</strain>
    </source>
</reference>
<sequence>MSKRLATFKDKEFVVVKTLSFEEQASIEVMFRVINGFETQNIKFEIVRDIHEDILNTLKNGTPGHQLFRQIMELMSTFNAFLNHWNTSLKREFGESSKNYIKFKEATGEQFDTYFEYRFLYGLRNYIHHCGMPNIIVNAKLDSNDIPVYELMVNKAELLSGMDWHKRVKTDFQTIGDTFDIFPFFKVLIECVTRIHNVAINNIDVIKLLICAQRMSTYKKYRDSEDKELVLLGYTGMNQFGDPTNLNYEHFRFNLADYLIKQIKPTNDAGIAPTGSPS</sequence>
<proteinExistence type="predicted"/>
<keyword evidence="2" id="KW-1185">Reference proteome</keyword>
<protein>
    <submittedName>
        <fullName evidence="1">Uncharacterized protein</fullName>
    </submittedName>
</protein>
<evidence type="ECO:0000313" key="2">
    <source>
        <dbReference type="Proteomes" id="UP000291819"/>
    </source>
</evidence>
<name>A0A4Q9HGR7_9SPHI</name>
<organism evidence="1 2">
    <name type="scientific">Pedobacter kyonggii</name>
    <dbReference type="NCBI Taxonomy" id="1926871"/>
    <lineage>
        <taxon>Bacteria</taxon>
        <taxon>Pseudomonadati</taxon>
        <taxon>Bacteroidota</taxon>
        <taxon>Sphingobacteriia</taxon>
        <taxon>Sphingobacteriales</taxon>
        <taxon>Sphingobacteriaceae</taxon>
        <taxon>Pedobacter</taxon>
    </lineage>
</organism>
<comment type="caution">
    <text evidence="1">The sequence shown here is derived from an EMBL/GenBank/DDBJ whole genome shotgun (WGS) entry which is preliminary data.</text>
</comment>
<evidence type="ECO:0000313" key="1">
    <source>
        <dbReference type="EMBL" id="TBO44462.1"/>
    </source>
</evidence>
<dbReference type="AlphaFoldDB" id="A0A4Q9HGR7"/>
<dbReference type="EMBL" id="SIXF01000002">
    <property type="protein sequence ID" value="TBO44462.1"/>
    <property type="molecule type" value="Genomic_DNA"/>
</dbReference>